<dbReference type="EC" id="2.7.7.49" evidence="1"/>
<dbReference type="Gene3D" id="3.10.10.10">
    <property type="entry name" value="HIV Type 1 Reverse Transcriptase, subunit A, domain 1"/>
    <property type="match status" value="1"/>
</dbReference>
<evidence type="ECO:0000256" key="9">
    <source>
        <dbReference type="ARBA" id="ARBA00022801"/>
    </source>
</evidence>
<dbReference type="SUPFAM" id="SSF50630">
    <property type="entry name" value="Acid proteases"/>
    <property type="match status" value="1"/>
</dbReference>
<keyword evidence="7" id="KW-0064">Aspartyl protease</keyword>
<dbReference type="GO" id="GO:0003887">
    <property type="term" value="F:DNA-directed DNA polymerase activity"/>
    <property type="evidence" value="ECO:0007669"/>
    <property type="project" value="UniProtKB-KW"/>
</dbReference>
<keyword evidence="4" id="KW-0548">Nucleotidyltransferase</keyword>
<dbReference type="CDD" id="cd00303">
    <property type="entry name" value="retropepsin_like"/>
    <property type="match status" value="1"/>
</dbReference>
<keyword evidence="22" id="KW-1185">Reference proteome</keyword>
<feature type="region of interest" description="Disordered" evidence="17">
    <location>
        <begin position="352"/>
        <end position="379"/>
    </location>
</feature>
<evidence type="ECO:0000259" key="19">
    <source>
        <dbReference type="PROSITE" id="PS50878"/>
    </source>
</evidence>
<dbReference type="GO" id="GO:0008270">
    <property type="term" value="F:zinc ion binding"/>
    <property type="evidence" value="ECO:0007669"/>
    <property type="project" value="UniProtKB-KW"/>
</dbReference>
<dbReference type="GO" id="GO:0003677">
    <property type="term" value="F:DNA binding"/>
    <property type="evidence" value="ECO:0007669"/>
    <property type="project" value="UniProtKB-KW"/>
</dbReference>
<feature type="region of interest" description="Disordered" evidence="17">
    <location>
        <begin position="263"/>
        <end position="302"/>
    </location>
</feature>
<dbReference type="PROSITE" id="PS50878">
    <property type="entry name" value="RT_POL"/>
    <property type="match status" value="1"/>
</dbReference>
<evidence type="ECO:0000256" key="6">
    <source>
        <dbReference type="ARBA" id="ARBA00022723"/>
    </source>
</evidence>
<dbReference type="EMBL" id="DF974945">
    <property type="protein sequence ID" value="GAU51017.1"/>
    <property type="molecule type" value="Genomic_DNA"/>
</dbReference>
<dbReference type="Pfam" id="PF00098">
    <property type="entry name" value="zf-CCHC"/>
    <property type="match status" value="1"/>
</dbReference>
<dbReference type="InterPro" id="IPR056924">
    <property type="entry name" value="SH3_Tf2-1"/>
</dbReference>
<evidence type="ECO:0000259" key="18">
    <source>
        <dbReference type="PROSITE" id="PS50158"/>
    </source>
</evidence>
<dbReference type="CDD" id="cd09274">
    <property type="entry name" value="RNase_HI_RT_Ty3"/>
    <property type="match status" value="1"/>
</dbReference>
<evidence type="ECO:0000256" key="11">
    <source>
        <dbReference type="ARBA" id="ARBA00022908"/>
    </source>
</evidence>
<keyword evidence="16" id="KW-0863">Zinc-finger</keyword>
<dbReference type="SUPFAM" id="SSF56672">
    <property type="entry name" value="DNA/RNA polymerases"/>
    <property type="match status" value="1"/>
</dbReference>
<dbReference type="GO" id="GO:0015074">
    <property type="term" value="P:DNA integration"/>
    <property type="evidence" value="ECO:0007669"/>
    <property type="project" value="UniProtKB-KW"/>
</dbReference>
<dbReference type="InterPro" id="IPR043502">
    <property type="entry name" value="DNA/RNA_pol_sf"/>
</dbReference>
<dbReference type="InterPro" id="IPR036397">
    <property type="entry name" value="RNaseH_sf"/>
</dbReference>
<evidence type="ECO:0000259" key="20">
    <source>
        <dbReference type="PROSITE" id="PS50994"/>
    </source>
</evidence>
<feature type="compositionally biased region" description="Polar residues" evidence="17">
    <location>
        <begin position="1"/>
        <end position="10"/>
    </location>
</feature>
<evidence type="ECO:0000256" key="7">
    <source>
        <dbReference type="ARBA" id="ARBA00022750"/>
    </source>
</evidence>
<proteinExistence type="predicted"/>
<dbReference type="GO" id="GO:0006508">
    <property type="term" value="P:proteolysis"/>
    <property type="evidence" value="ECO:0007669"/>
    <property type="project" value="UniProtKB-KW"/>
</dbReference>
<dbReference type="InterPro" id="IPR021109">
    <property type="entry name" value="Peptidase_aspartic_dom_sf"/>
</dbReference>
<dbReference type="SUPFAM" id="SSF53098">
    <property type="entry name" value="Ribonuclease H-like"/>
    <property type="match status" value="1"/>
</dbReference>
<evidence type="ECO:0000256" key="10">
    <source>
        <dbReference type="ARBA" id="ARBA00022842"/>
    </source>
</evidence>
<accession>A0A2Z6PV21</accession>
<dbReference type="InterPro" id="IPR000477">
    <property type="entry name" value="RT_dom"/>
</dbReference>
<evidence type="ECO:0000256" key="4">
    <source>
        <dbReference type="ARBA" id="ARBA00022695"/>
    </source>
</evidence>
<keyword evidence="5" id="KW-0540">Nuclease</keyword>
<dbReference type="CDD" id="cd01647">
    <property type="entry name" value="RT_LTR"/>
    <property type="match status" value="1"/>
</dbReference>
<keyword evidence="12" id="KW-0695">RNA-directed DNA polymerase</keyword>
<keyword evidence="10" id="KW-0460">Magnesium</keyword>
<gene>
    <name evidence="21" type="ORF">TSUD_411620</name>
</gene>
<keyword evidence="8" id="KW-0255">Endonuclease</keyword>
<dbReference type="OrthoDB" id="1733436at2759"/>
<evidence type="ECO:0000256" key="12">
    <source>
        <dbReference type="ARBA" id="ARBA00022918"/>
    </source>
</evidence>
<dbReference type="PROSITE" id="PS50158">
    <property type="entry name" value="ZF_CCHC"/>
    <property type="match status" value="1"/>
</dbReference>
<dbReference type="FunFam" id="3.10.10.10:FF:000007">
    <property type="entry name" value="Retrovirus-related Pol polyprotein from transposon 17.6-like Protein"/>
    <property type="match status" value="1"/>
</dbReference>
<feature type="domain" description="Reverse transcriptase" evidence="19">
    <location>
        <begin position="599"/>
        <end position="778"/>
    </location>
</feature>
<keyword evidence="13" id="KW-0239">DNA-directed DNA polymerase</keyword>
<dbReference type="Pfam" id="PF08284">
    <property type="entry name" value="RVP_2"/>
    <property type="match status" value="1"/>
</dbReference>
<dbReference type="InterPro" id="IPR005162">
    <property type="entry name" value="Retrotrans_gag_dom"/>
</dbReference>
<dbReference type="PROSITE" id="PS00141">
    <property type="entry name" value="ASP_PROTEASE"/>
    <property type="match status" value="1"/>
</dbReference>
<keyword evidence="2" id="KW-0645">Protease</keyword>
<dbReference type="GO" id="GO:0003964">
    <property type="term" value="F:RNA-directed DNA polymerase activity"/>
    <property type="evidence" value="ECO:0007669"/>
    <property type="project" value="UniProtKB-KW"/>
</dbReference>
<dbReference type="GO" id="GO:0004190">
    <property type="term" value="F:aspartic-type endopeptidase activity"/>
    <property type="evidence" value="ECO:0007669"/>
    <property type="project" value="UniProtKB-KW"/>
</dbReference>
<feature type="domain" description="Integrase catalytic" evidence="20">
    <location>
        <begin position="1145"/>
        <end position="1308"/>
    </location>
</feature>
<dbReference type="Gene3D" id="3.30.70.270">
    <property type="match status" value="2"/>
</dbReference>
<dbReference type="InterPro" id="IPR043128">
    <property type="entry name" value="Rev_trsase/Diguanyl_cyclase"/>
</dbReference>
<evidence type="ECO:0000256" key="17">
    <source>
        <dbReference type="SAM" id="MobiDB-lite"/>
    </source>
</evidence>
<dbReference type="PROSITE" id="PS50994">
    <property type="entry name" value="INTEGRASE"/>
    <property type="match status" value="1"/>
</dbReference>
<dbReference type="GO" id="GO:0006310">
    <property type="term" value="P:DNA recombination"/>
    <property type="evidence" value="ECO:0007669"/>
    <property type="project" value="UniProtKB-KW"/>
</dbReference>
<feature type="compositionally biased region" description="Polar residues" evidence="17">
    <location>
        <begin position="370"/>
        <end position="379"/>
    </location>
</feature>
<dbReference type="Pfam" id="PF00078">
    <property type="entry name" value="RVT_1"/>
    <property type="match status" value="1"/>
</dbReference>
<dbReference type="Gene3D" id="2.40.70.10">
    <property type="entry name" value="Acid Proteases"/>
    <property type="match status" value="1"/>
</dbReference>
<evidence type="ECO:0000256" key="3">
    <source>
        <dbReference type="ARBA" id="ARBA00022679"/>
    </source>
</evidence>
<feature type="domain" description="CCHC-type" evidence="18">
    <location>
        <begin position="332"/>
        <end position="347"/>
    </location>
</feature>
<dbReference type="Proteomes" id="UP000242715">
    <property type="component" value="Unassembled WGS sequence"/>
</dbReference>
<keyword evidence="14" id="KW-0238">DNA-binding</keyword>
<dbReference type="PANTHER" id="PTHR37984:SF5">
    <property type="entry name" value="PROTEIN NYNRIN-LIKE"/>
    <property type="match status" value="1"/>
</dbReference>
<evidence type="ECO:0000313" key="21">
    <source>
        <dbReference type="EMBL" id="GAU51017.1"/>
    </source>
</evidence>
<keyword evidence="15" id="KW-0233">DNA recombination</keyword>
<dbReference type="Pfam" id="PF17917">
    <property type="entry name" value="RT_RNaseH"/>
    <property type="match status" value="1"/>
</dbReference>
<keyword evidence="3" id="KW-0808">Transferase</keyword>
<evidence type="ECO:0000256" key="15">
    <source>
        <dbReference type="ARBA" id="ARBA00023172"/>
    </source>
</evidence>
<evidence type="ECO:0000256" key="8">
    <source>
        <dbReference type="ARBA" id="ARBA00022759"/>
    </source>
</evidence>
<dbReference type="InterPro" id="IPR012337">
    <property type="entry name" value="RNaseH-like_sf"/>
</dbReference>
<keyword evidence="11" id="KW-0229">DNA integration</keyword>
<reference evidence="22" key="1">
    <citation type="journal article" date="2017" name="Front. Plant Sci.">
        <title>Climate Clever Clovers: New Paradigm to Reduce the Environmental Footprint of Ruminants by Breeding Low Methanogenic Forages Utilizing Haplotype Variation.</title>
        <authorList>
            <person name="Kaur P."/>
            <person name="Appels R."/>
            <person name="Bayer P.E."/>
            <person name="Keeble-Gagnere G."/>
            <person name="Wang J."/>
            <person name="Hirakawa H."/>
            <person name="Shirasawa K."/>
            <person name="Vercoe P."/>
            <person name="Stefanova K."/>
            <person name="Durmic Z."/>
            <person name="Nichols P."/>
            <person name="Revell C."/>
            <person name="Isobe S.N."/>
            <person name="Edwards D."/>
            <person name="Erskine W."/>
        </authorList>
    </citation>
    <scope>NUCLEOTIDE SEQUENCE [LARGE SCALE GENOMIC DNA]</scope>
    <source>
        <strain evidence="22">cv. Daliak</strain>
    </source>
</reference>
<dbReference type="Gene3D" id="1.10.340.70">
    <property type="match status" value="1"/>
</dbReference>
<name>A0A2Z6PV21_TRISU</name>
<evidence type="ECO:0000256" key="13">
    <source>
        <dbReference type="ARBA" id="ARBA00022932"/>
    </source>
</evidence>
<evidence type="ECO:0000256" key="14">
    <source>
        <dbReference type="ARBA" id="ARBA00023125"/>
    </source>
</evidence>
<dbReference type="InterPro" id="IPR001584">
    <property type="entry name" value="Integrase_cat-core"/>
</dbReference>
<feature type="region of interest" description="Disordered" evidence="17">
    <location>
        <begin position="1"/>
        <end position="40"/>
    </location>
</feature>
<dbReference type="InterPro" id="IPR001969">
    <property type="entry name" value="Aspartic_peptidase_AS"/>
</dbReference>
<dbReference type="InterPro" id="IPR001878">
    <property type="entry name" value="Znf_CCHC"/>
</dbReference>
<organism evidence="21 22">
    <name type="scientific">Trifolium subterraneum</name>
    <name type="common">Subterranean clover</name>
    <dbReference type="NCBI Taxonomy" id="3900"/>
    <lineage>
        <taxon>Eukaryota</taxon>
        <taxon>Viridiplantae</taxon>
        <taxon>Streptophyta</taxon>
        <taxon>Embryophyta</taxon>
        <taxon>Tracheophyta</taxon>
        <taxon>Spermatophyta</taxon>
        <taxon>Magnoliopsida</taxon>
        <taxon>eudicotyledons</taxon>
        <taxon>Gunneridae</taxon>
        <taxon>Pentapetalae</taxon>
        <taxon>rosids</taxon>
        <taxon>fabids</taxon>
        <taxon>Fabales</taxon>
        <taxon>Fabaceae</taxon>
        <taxon>Papilionoideae</taxon>
        <taxon>50 kb inversion clade</taxon>
        <taxon>NPAAA clade</taxon>
        <taxon>Hologalegina</taxon>
        <taxon>IRL clade</taxon>
        <taxon>Trifolieae</taxon>
        <taxon>Trifolium</taxon>
    </lineage>
</organism>
<keyword evidence="16" id="KW-0862">Zinc</keyword>
<protein>
    <recommendedName>
        <fullName evidence="1">RNA-directed DNA polymerase</fullName>
        <ecNumber evidence="1">2.7.7.49</ecNumber>
    </recommendedName>
</protein>
<sequence>MVRITRSGNVRNGIGRDIGEEAHGDNPIGQGDHAEVGGNDQVDNRDVRELAAAVLLQTQQNAQVLQITREQQIFQQQQREAMHEDAGLNSFLKGKPPQFKGDYNPEGAEKWLQEIEKIFEFTHCRENRRVGYASFMLTGDAEAWWRGKHRLLEEEGREISWNLFKEVFLGKYFPKLSRKDKEREFNNLRQGLMSVGEYTRKFESLLKYSEFYKLHPNEEWMSGKYQDGLKYDIQRAVLPLHIHSFNELTERCLEIEGIDNRKNQYGSGGPVRNNNKGNFNRGHGGRPQQGGKAYQRPTPYQNNSSGRLVLKCFTCGGAHLNKDCPQRELGSCFRCGQKGHFLKDCPQWQKQQGWQGNNQRTSGGSGAGQKLQNQNGKQTSGRVFTVRGAEASQSEELIQGMCLIGDQLVTVLFDTGATHSFISKSCADFLNLESIDLGSKLTIATPSGEKMVTYSVCRNCCITLENRKFSVDLVILPLQDLDIILGMDWLSKNDVDLSCKRKTLTFRGESKEVKEVENLTQKFMMLFSMSGRETPTIEGVPVVCNYPEVFPEDVPGLPPVREVEFSIDLVPGTGPISISPYRMSPSEMAELKKQLDEMLQKEFIRPSVSPWGAPILFVKKKDGTSRLCVDYRQLNKATIKNKYPLPRIDDLMDQLKGASIFSKIDLKSGYHQIRVKEDDIPKTAFRSRYGHYEYLVMPFGLTNAPAVFMDYMNRIFRPYLDQFVVVFIDDILIYSKNDEEHEAHLRIILQILKDRQLYAKFSKCEFWLKEIQFLGHVISKEGIAVEPAKVEAVTKWERPKSVGEIRSFLGLAGYYRRFIEGFSRIALPMTQLTRKGKIFEWTQECEESFQKLKERLTSSPILILPDPLRQFDVYCDASYQGLGCVLMQEGKVIAYASRQLKTHERNYPTHDLELAAIVFALKIWRHYLYGSKFTVLSDHKSLKYLFDQKDLNMRQRRWMEFLKDYDFELQYHPGKANVVADALSRKTLYLSTMMIKEQELIEQFVDLNLGMQFTKDRIFLGTLVVSNELLQWIKEEQQTDEHLRNIKGMVNDGQGGDFYIGNDGILRFQGRLCVPQNLEIQKLILEEGHEGKLSFHPGTTKMYQDLKKTFWWFGMKKQIAEYVQSCLVCQKAKIEHHKPAGLLQSLDIPEWKWDGIAMDFVTALPKTQKKFDAIWVIIDRLTKSAHFIPINQTYSLERLAQIYVKEIVRLHGIPASIVSDRDPRFTSKFWHQLHLELGTKLRLSSAYHPQTDGQSERTIQSLEDLLRACVLEHRASWDEFLPLIEFTYNNSFHSSIGMAPYEALYGRKCRTPLCWYEVGENKILGSEFVQQTTDQVKFIRGKMKAAQDRQKSYSDKKRRPLEFAVGDHVFIRVTPRTGIGRAIKTRKLTPRFIGPFQILRRIRPVAYHVALPPHLSNLHDVFHVSQLRKYYSNPSHVIEFETIELRDNLEFEALPVKIIDHRVKDLRGKQIPLVRIVWDEITGDSTWEREEDMRQQYPHLFLGT</sequence>
<dbReference type="PANTHER" id="PTHR37984">
    <property type="entry name" value="PROTEIN CBG26694"/>
    <property type="match status" value="1"/>
</dbReference>
<dbReference type="InterPro" id="IPR050951">
    <property type="entry name" value="Retrovirus_Pol_polyprotein"/>
</dbReference>
<evidence type="ECO:0000313" key="22">
    <source>
        <dbReference type="Proteomes" id="UP000242715"/>
    </source>
</evidence>
<dbReference type="Pfam" id="PF03732">
    <property type="entry name" value="Retrotrans_gag"/>
    <property type="match status" value="1"/>
</dbReference>
<keyword evidence="9" id="KW-0378">Hydrolase</keyword>
<evidence type="ECO:0000256" key="1">
    <source>
        <dbReference type="ARBA" id="ARBA00012493"/>
    </source>
</evidence>
<dbReference type="GO" id="GO:0004519">
    <property type="term" value="F:endonuclease activity"/>
    <property type="evidence" value="ECO:0007669"/>
    <property type="project" value="UniProtKB-KW"/>
</dbReference>
<dbReference type="SUPFAM" id="SSF57756">
    <property type="entry name" value="Retrovirus zinc finger-like domains"/>
    <property type="match status" value="1"/>
</dbReference>
<dbReference type="InterPro" id="IPR041588">
    <property type="entry name" value="Integrase_H2C2"/>
</dbReference>
<dbReference type="InterPro" id="IPR036875">
    <property type="entry name" value="Znf_CCHC_sf"/>
</dbReference>
<dbReference type="InterPro" id="IPR041373">
    <property type="entry name" value="RT_RNaseH"/>
</dbReference>
<evidence type="ECO:0000256" key="5">
    <source>
        <dbReference type="ARBA" id="ARBA00022722"/>
    </source>
</evidence>
<dbReference type="SMART" id="SM00343">
    <property type="entry name" value="ZnF_C2HC"/>
    <property type="match status" value="2"/>
</dbReference>
<dbReference type="FunFam" id="3.10.20.370:FF:000001">
    <property type="entry name" value="Retrovirus-related Pol polyprotein from transposon 17.6-like protein"/>
    <property type="match status" value="1"/>
</dbReference>
<keyword evidence="6" id="KW-0479">Metal-binding</keyword>
<dbReference type="Gene3D" id="4.10.60.10">
    <property type="entry name" value="Zinc finger, CCHC-type"/>
    <property type="match status" value="1"/>
</dbReference>
<evidence type="ECO:0000256" key="2">
    <source>
        <dbReference type="ARBA" id="ARBA00022670"/>
    </source>
</evidence>
<evidence type="ECO:0000256" key="16">
    <source>
        <dbReference type="PROSITE-ProRule" id="PRU00047"/>
    </source>
</evidence>
<dbReference type="Pfam" id="PF24626">
    <property type="entry name" value="SH3_Tf2-1"/>
    <property type="match status" value="1"/>
</dbReference>
<dbReference type="FunFam" id="3.30.70.270:FF:000020">
    <property type="entry name" value="Transposon Tf2-6 polyprotein-like Protein"/>
    <property type="match status" value="1"/>
</dbReference>
<dbReference type="Pfam" id="PF17921">
    <property type="entry name" value="Integrase_H2C2"/>
    <property type="match status" value="1"/>
</dbReference>
<dbReference type="Gene3D" id="3.30.420.10">
    <property type="entry name" value="Ribonuclease H-like superfamily/Ribonuclease H"/>
    <property type="match status" value="1"/>
</dbReference>